<evidence type="ECO:0000256" key="4">
    <source>
        <dbReference type="ARBA" id="ARBA00023163"/>
    </source>
</evidence>
<name>A0A8H7T745_9HELO</name>
<keyword evidence="8" id="KW-1185">Reference proteome</keyword>
<dbReference type="AlphaFoldDB" id="A0A8H7T745"/>
<keyword evidence="1" id="KW-0479">Metal-binding</keyword>
<proteinExistence type="predicted"/>
<dbReference type="Gene3D" id="4.10.240.10">
    <property type="entry name" value="Zn(2)-C6 fungal-type DNA-binding domain"/>
    <property type="match status" value="1"/>
</dbReference>
<dbReference type="EMBL" id="JAFJYH010000256">
    <property type="protein sequence ID" value="KAG4414639.1"/>
    <property type="molecule type" value="Genomic_DNA"/>
</dbReference>
<accession>A0A8H7T745</accession>
<evidence type="ECO:0000256" key="2">
    <source>
        <dbReference type="ARBA" id="ARBA00022833"/>
    </source>
</evidence>
<dbReference type="GO" id="GO:0000981">
    <property type="term" value="F:DNA-binding transcription factor activity, RNA polymerase II-specific"/>
    <property type="evidence" value="ECO:0007669"/>
    <property type="project" value="InterPro"/>
</dbReference>
<feature type="domain" description="Zn(2)-C6 fungal-type" evidence="6">
    <location>
        <begin position="34"/>
        <end position="63"/>
    </location>
</feature>
<evidence type="ECO:0000313" key="8">
    <source>
        <dbReference type="Proteomes" id="UP000664132"/>
    </source>
</evidence>
<gene>
    <name evidence="7" type="ORF">IFR04_012245</name>
</gene>
<dbReference type="PANTHER" id="PTHR47660">
    <property type="entry name" value="TRANSCRIPTION FACTOR WITH C2H2 AND ZN(2)-CYS(6) DNA BINDING DOMAIN (EUROFUNG)-RELATED-RELATED"/>
    <property type="match status" value="1"/>
</dbReference>
<dbReference type="Pfam" id="PF00172">
    <property type="entry name" value="Zn_clus"/>
    <property type="match status" value="1"/>
</dbReference>
<organism evidence="7 8">
    <name type="scientific">Cadophora malorum</name>
    <dbReference type="NCBI Taxonomy" id="108018"/>
    <lineage>
        <taxon>Eukaryota</taxon>
        <taxon>Fungi</taxon>
        <taxon>Dikarya</taxon>
        <taxon>Ascomycota</taxon>
        <taxon>Pezizomycotina</taxon>
        <taxon>Leotiomycetes</taxon>
        <taxon>Helotiales</taxon>
        <taxon>Ploettnerulaceae</taxon>
        <taxon>Cadophora</taxon>
    </lineage>
</organism>
<dbReference type="PROSITE" id="PS50048">
    <property type="entry name" value="ZN2_CY6_FUNGAL_2"/>
    <property type="match status" value="1"/>
</dbReference>
<keyword evidence="4" id="KW-0804">Transcription</keyword>
<evidence type="ECO:0000256" key="1">
    <source>
        <dbReference type="ARBA" id="ARBA00022723"/>
    </source>
</evidence>
<evidence type="ECO:0000256" key="3">
    <source>
        <dbReference type="ARBA" id="ARBA00023015"/>
    </source>
</evidence>
<dbReference type="InterPro" id="IPR001138">
    <property type="entry name" value="Zn2Cys6_DnaBD"/>
</dbReference>
<dbReference type="PROSITE" id="PS00463">
    <property type="entry name" value="ZN2_CY6_FUNGAL_1"/>
    <property type="match status" value="1"/>
</dbReference>
<evidence type="ECO:0000313" key="7">
    <source>
        <dbReference type="EMBL" id="KAG4414639.1"/>
    </source>
</evidence>
<keyword evidence="3" id="KW-0805">Transcription regulation</keyword>
<dbReference type="OrthoDB" id="654211at2759"/>
<keyword evidence="5" id="KW-0539">Nucleus</keyword>
<evidence type="ECO:0000256" key="5">
    <source>
        <dbReference type="ARBA" id="ARBA00023242"/>
    </source>
</evidence>
<dbReference type="CDD" id="cd12148">
    <property type="entry name" value="fungal_TF_MHR"/>
    <property type="match status" value="1"/>
</dbReference>
<dbReference type="SUPFAM" id="SSF57701">
    <property type="entry name" value="Zn2/Cys6 DNA-binding domain"/>
    <property type="match status" value="1"/>
</dbReference>
<dbReference type="InterPro" id="IPR036864">
    <property type="entry name" value="Zn2-C6_fun-type_DNA-bd_sf"/>
</dbReference>
<dbReference type="CDD" id="cd00067">
    <property type="entry name" value="GAL4"/>
    <property type="match status" value="1"/>
</dbReference>
<reference evidence="7" key="1">
    <citation type="submission" date="2021-02" db="EMBL/GenBank/DDBJ databases">
        <title>Genome sequence Cadophora malorum strain M34.</title>
        <authorList>
            <person name="Stefanovic E."/>
            <person name="Vu D."/>
            <person name="Scully C."/>
            <person name="Dijksterhuis J."/>
            <person name="Roader J."/>
            <person name="Houbraken J."/>
        </authorList>
    </citation>
    <scope>NUCLEOTIDE SEQUENCE</scope>
    <source>
        <strain evidence="7">M34</strain>
    </source>
</reference>
<sequence>MSPISFNVNDSLLRHGAKHNAAKEQNPSGRSKRACIACHARKLKCDGNEICSRCAKGGIECIYKHDDEFQSDETSSLDMYMDMPVSHSAEHVITASLARLPHIGTSSNTTASACPSNEEAEIGPLAGRTSALLDLTTIQIRPDPPATTVLEVPAVNCHNKSQHDTEVYLRIYYDQFHHRWPIIHRPSHEEEQIETDMSELAMRMIGAWFLGTSEAVQFAINTHGVLVDEIMSRLCQVTSQDRVQQTLPISHERQLSRSVILWNILLVTLRETGFFRHETAWPDERTGYFLPMRATKLGERQRLAYTMFKLDAYMSIIRNKPVSVLPEELHFTLPCTLSLWNLMRLDLWEERQIEEPPSRASMSMSSLIADSTMDTTSTTEQPMLIEDIHLCLCAMQSDVWKCFRSIIPGADCEIDSVFRNERLRERLERSKWRLDQFSIMVASRSSLESSQEWYLQLPFRQYYGFEDQSLPGWHDAVLARVTSLHFDADMLYLLLSLYLSVDIRNLAQLARDQRLSTVEELSEAHRLARQQRQVSMKGWTSTPAARSALCQAVDVLDHHKFKSSSTTSTNIRASDPICYVALCVSALVVWGFCKYSDLGCESCVPWAMPVAELTKWSTPAGEKFAEERQAWIKMGEESTVVRSQIQGVTLCGCNIEVVIALFQALTPDEWALADTIAPWIFKRSE</sequence>
<keyword evidence="2" id="KW-0862">Zinc</keyword>
<dbReference type="Proteomes" id="UP000664132">
    <property type="component" value="Unassembled WGS sequence"/>
</dbReference>
<dbReference type="PANTHER" id="PTHR47660:SF2">
    <property type="entry name" value="TRANSCRIPTION FACTOR WITH C2H2 AND ZN(2)-CYS(6) DNA BINDING DOMAIN (EUROFUNG)"/>
    <property type="match status" value="1"/>
</dbReference>
<dbReference type="GO" id="GO:0008270">
    <property type="term" value="F:zinc ion binding"/>
    <property type="evidence" value="ECO:0007669"/>
    <property type="project" value="InterPro"/>
</dbReference>
<dbReference type="SMART" id="SM00066">
    <property type="entry name" value="GAL4"/>
    <property type="match status" value="1"/>
</dbReference>
<protein>
    <recommendedName>
        <fullName evidence="6">Zn(2)-C6 fungal-type domain-containing protein</fullName>
    </recommendedName>
</protein>
<comment type="caution">
    <text evidence="7">The sequence shown here is derived from an EMBL/GenBank/DDBJ whole genome shotgun (WGS) entry which is preliminary data.</text>
</comment>
<evidence type="ECO:0000259" key="6">
    <source>
        <dbReference type="PROSITE" id="PS50048"/>
    </source>
</evidence>